<dbReference type="RefSeq" id="WP_133331519.1">
    <property type="nucleotide sequence ID" value="NZ_SMYL01000033.1"/>
</dbReference>
<comment type="caution">
    <text evidence="1">The sequence shown here is derived from an EMBL/GenBank/DDBJ whole genome shotgun (WGS) entry which is preliminary data.</text>
</comment>
<dbReference type="AlphaFoldDB" id="A0A4V3ATA2"/>
<sequence length="136" mass="15523">MDQSTPDPANAFRNEKFNERFTDLAVQYQVGDLTLVGEWNQDKPFYHSNFYSAIYQINSNAIYVTKSKFVLDLPWEKHHTISVGVRHDIGSNMSLKFDLTRMIDEGKNPFTGESNPVIKINPGHATTAAVSYDFIF</sequence>
<proteinExistence type="predicted"/>
<evidence type="ECO:0000313" key="2">
    <source>
        <dbReference type="Proteomes" id="UP000294829"/>
    </source>
</evidence>
<organism evidence="1 2">
    <name type="scientific">Sapientia aquatica</name>
    <dbReference type="NCBI Taxonomy" id="1549640"/>
    <lineage>
        <taxon>Bacteria</taxon>
        <taxon>Pseudomonadati</taxon>
        <taxon>Pseudomonadota</taxon>
        <taxon>Betaproteobacteria</taxon>
        <taxon>Burkholderiales</taxon>
        <taxon>Oxalobacteraceae</taxon>
        <taxon>Sapientia</taxon>
    </lineage>
</organism>
<name>A0A4V3ATA2_9BURK</name>
<gene>
    <name evidence="1" type="ORF">E2I14_19095</name>
</gene>
<dbReference type="EMBL" id="SMYL01000033">
    <property type="protein sequence ID" value="TDK58955.1"/>
    <property type="molecule type" value="Genomic_DNA"/>
</dbReference>
<reference evidence="1 2" key="1">
    <citation type="submission" date="2019-03" db="EMBL/GenBank/DDBJ databases">
        <title>Sapientia aquatica gen. nov., sp. nov., isolated from a crater lake.</title>
        <authorList>
            <person name="Felfoldi T."/>
            <person name="Szabo A."/>
            <person name="Toth E."/>
            <person name="Schumann P."/>
            <person name="Keki Z."/>
            <person name="Marialigeti K."/>
            <person name="Mathe I."/>
        </authorList>
    </citation>
    <scope>NUCLEOTIDE SEQUENCE [LARGE SCALE GENOMIC DNA]</scope>
    <source>
        <strain evidence="1 2">SA-152</strain>
    </source>
</reference>
<keyword evidence="2" id="KW-1185">Reference proteome</keyword>
<evidence type="ECO:0000313" key="1">
    <source>
        <dbReference type="EMBL" id="TDK58955.1"/>
    </source>
</evidence>
<dbReference type="SUPFAM" id="SSF56935">
    <property type="entry name" value="Porins"/>
    <property type="match status" value="1"/>
</dbReference>
<dbReference type="Proteomes" id="UP000294829">
    <property type="component" value="Unassembled WGS sequence"/>
</dbReference>
<evidence type="ECO:0008006" key="3">
    <source>
        <dbReference type="Google" id="ProtNLM"/>
    </source>
</evidence>
<protein>
    <recommendedName>
        <fullName evidence="3">TonB-dependent receptor</fullName>
    </recommendedName>
</protein>
<accession>A0A4V3ATA2</accession>